<dbReference type="InterPro" id="IPR024713">
    <property type="entry name" value="Fructosamine_deglycase_FrlB"/>
</dbReference>
<evidence type="ECO:0000313" key="3">
    <source>
        <dbReference type="Proteomes" id="UP000297454"/>
    </source>
</evidence>
<dbReference type="PROSITE" id="PS51464">
    <property type="entry name" value="SIS"/>
    <property type="match status" value="1"/>
</dbReference>
<dbReference type="GO" id="GO:0006047">
    <property type="term" value="P:UDP-N-acetylglucosamine metabolic process"/>
    <property type="evidence" value="ECO:0007669"/>
    <property type="project" value="TreeGrafter"/>
</dbReference>
<dbReference type="PANTHER" id="PTHR10937:SF14">
    <property type="entry name" value="FRUCTOSELYSINE 6-PHOSPHATE DEGLYCASE"/>
    <property type="match status" value="1"/>
</dbReference>
<dbReference type="SUPFAM" id="SSF53697">
    <property type="entry name" value="SIS domain"/>
    <property type="match status" value="1"/>
</dbReference>
<dbReference type="Proteomes" id="UP000297454">
    <property type="component" value="Unassembled WGS sequence"/>
</dbReference>
<reference evidence="2 3" key="1">
    <citation type="submission" date="2019-01" db="EMBL/GenBank/DDBJ databases">
        <title>Draft Genome Sequences of Helcococcus ovis Strains Isolated from the Uterus and Vagina of Dairy Cows with Metritis.</title>
        <authorList>
            <person name="Cunha F."/>
            <person name="Jeon S.J."/>
            <person name="Kutzer P."/>
            <person name="Galvao K.N."/>
        </authorList>
    </citation>
    <scope>NUCLEOTIDE SEQUENCE [LARGE SCALE GENOMIC DNA]</scope>
    <source>
        <strain evidence="2 3">KG-37</strain>
    </source>
</reference>
<dbReference type="Pfam" id="PF01380">
    <property type="entry name" value="SIS"/>
    <property type="match status" value="1"/>
</dbReference>
<evidence type="ECO:0000259" key="1">
    <source>
        <dbReference type="PROSITE" id="PS51464"/>
    </source>
</evidence>
<sequence length="332" mass="38680">MIKFDEKKLFESTVGALKLRSKINEVVDEVWKKGFKNICWLGVGGTYASSLQVEIHMREKSSLDFFVENACEYYVTGNKKIVDDTLVILSSVSGTTDDMIKALEILRKKTKATVLAFIDKENTPMEKYADYVISYPENEQLKFFMVADRFMNLEGVFEDYEEYYKELEVNLPNALVKTAYEAEEFGKNFAELHHEDSIHYFVGAGNMYGATYSYAMCYWEEQHWLRTKSIHSGEFFHGMLEIIEKDTNVTVYVGEDSQRPLSDRVAKFLPRVTSRYTIIDTKDYSLPGISEKYRGSISHLVMKVINSRIDAYIEKINCHPTEIRRYYRQLNY</sequence>
<dbReference type="GO" id="GO:0006487">
    <property type="term" value="P:protein N-linked glycosylation"/>
    <property type="evidence" value="ECO:0007669"/>
    <property type="project" value="TreeGrafter"/>
</dbReference>
<accession>A0A4R9C1V2</accession>
<dbReference type="AlphaFoldDB" id="A0A4R9C1V2"/>
<dbReference type="PIRSF" id="PIRSF009290">
    <property type="entry name" value="FrlB"/>
    <property type="match status" value="1"/>
</dbReference>
<dbReference type="InterPro" id="IPR035488">
    <property type="entry name" value="FrlB_SIS"/>
</dbReference>
<dbReference type="EMBL" id="SCFR01000007">
    <property type="protein sequence ID" value="TFF66733.1"/>
    <property type="molecule type" value="Genomic_DNA"/>
</dbReference>
<gene>
    <name evidence="2" type="ORF">EQF91_02985</name>
</gene>
<dbReference type="GO" id="GO:0004360">
    <property type="term" value="F:glutamine-fructose-6-phosphate transaminase (isomerizing) activity"/>
    <property type="evidence" value="ECO:0007669"/>
    <property type="project" value="TreeGrafter"/>
</dbReference>
<dbReference type="GO" id="GO:0097367">
    <property type="term" value="F:carbohydrate derivative binding"/>
    <property type="evidence" value="ECO:0007669"/>
    <property type="project" value="InterPro"/>
</dbReference>
<dbReference type="InterPro" id="IPR046348">
    <property type="entry name" value="SIS_dom_sf"/>
</dbReference>
<comment type="caution">
    <text evidence="2">The sequence shown here is derived from an EMBL/GenBank/DDBJ whole genome shotgun (WGS) entry which is preliminary data.</text>
</comment>
<feature type="domain" description="SIS" evidence="1">
    <location>
        <begin position="27"/>
        <end position="156"/>
    </location>
</feature>
<protein>
    <submittedName>
        <fullName evidence="2">SIS domain-containing protein</fullName>
    </submittedName>
</protein>
<organism evidence="2 3">
    <name type="scientific">Helcococcus ovis</name>
    <dbReference type="NCBI Taxonomy" id="72026"/>
    <lineage>
        <taxon>Bacteria</taxon>
        <taxon>Bacillati</taxon>
        <taxon>Bacillota</taxon>
        <taxon>Tissierellia</taxon>
        <taxon>Tissierellales</taxon>
        <taxon>Peptoniphilaceae</taxon>
        <taxon>Helcococcus</taxon>
    </lineage>
</organism>
<dbReference type="PANTHER" id="PTHR10937">
    <property type="entry name" value="GLUCOSAMINE--FRUCTOSE-6-PHOSPHATE AMINOTRANSFERASE, ISOMERIZING"/>
    <property type="match status" value="1"/>
</dbReference>
<evidence type="ECO:0000313" key="2">
    <source>
        <dbReference type="EMBL" id="TFF66733.1"/>
    </source>
</evidence>
<dbReference type="RefSeq" id="WP_134744129.1">
    <property type="nucleotide sequence ID" value="NZ_JBFNFS010000013.1"/>
</dbReference>
<name>A0A4R9C1V2_9FIRM</name>
<dbReference type="InterPro" id="IPR001347">
    <property type="entry name" value="SIS_dom"/>
</dbReference>
<keyword evidence="3" id="KW-1185">Reference proteome</keyword>
<dbReference type="Gene3D" id="3.40.50.10490">
    <property type="entry name" value="Glucose-6-phosphate isomerase like protein, domain 1"/>
    <property type="match status" value="2"/>
</dbReference>
<dbReference type="GO" id="GO:0006002">
    <property type="term" value="P:fructose 6-phosphate metabolic process"/>
    <property type="evidence" value="ECO:0007669"/>
    <property type="project" value="TreeGrafter"/>
</dbReference>
<dbReference type="CDD" id="cd05710">
    <property type="entry name" value="SIS_1"/>
    <property type="match status" value="1"/>
</dbReference>
<proteinExistence type="predicted"/>